<organism evidence="5 6">
    <name type="scientific">Capillimicrobium parvum</name>
    <dbReference type="NCBI Taxonomy" id="2884022"/>
    <lineage>
        <taxon>Bacteria</taxon>
        <taxon>Bacillati</taxon>
        <taxon>Actinomycetota</taxon>
        <taxon>Thermoleophilia</taxon>
        <taxon>Solirubrobacterales</taxon>
        <taxon>Capillimicrobiaceae</taxon>
        <taxon>Capillimicrobium</taxon>
    </lineage>
</organism>
<dbReference type="InterPro" id="IPR015797">
    <property type="entry name" value="NUDIX_hydrolase-like_dom_sf"/>
</dbReference>
<evidence type="ECO:0000256" key="1">
    <source>
        <dbReference type="ARBA" id="ARBA00005582"/>
    </source>
</evidence>
<evidence type="ECO:0000313" key="6">
    <source>
        <dbReference type="Proteomes" id="UP001162834"/>
    </source>
</evidence>
<dbReference type="Proteomes" id="UP001162834">
    <property type="component" value="Chromosome"/>
</dbReference>
<dbReference type="Pfam" id="PF00293">
    <property type="entry name" value="NUDIX"/>
    <property type="match status" value="1"/>
</dbReference>
<dbReference type="PRINTS" id="PR00502">
    <property type="entry name" value="NUDIXFAMILY"/>
</dbReference>
<evidence type="ECO:0000256" key="3">
    <source>
        <dbReference type="RuleBase" id="RU003476"/>
    </source>
</evidence>
<accession>A0A9E7C712</accession>
<dbReference type="PROSITE" id="PS51462">
    <property type="entry name" value="NUDIX"/>
    <property type="match status" value="1"/>
</dbReference>
<gene>
    <name evidence="5" type="primary">mutT4</name>
    <name evidence="5" type="ORF">DSM104329_05490</name>
</gene>
<comment type="similarity">
    <text evidence="1 3">Belongs to the Nudix hydrolase family.</text>
</comment>
<dbReference type="PROSITE" id="PS00893">
    <property type="entry name" value="NUDIX_BOX"/>
    <property type="match status" value="1"/>
</dbReference>
<feature type="domain" description="Nudix hydrolase" evidence="4">
    <location>
        <begin position="4"/>
        <end position="136"/>
    </location>
</feature>
<dbReference type="InterPro" id="IPR051325">
    <property type="entry name" value="Nudix_hydrolase_domain"/>
</dbReference>
<evidence type="ECO:0000259" key="4">
    <source>
        <dbReference type="PROSITE" id="PS51462"/>
    </source>
</evidence>
<sequence>MGTSTEFSAGGVVVRGGETIVIVPTRRAASGRAVLALPKGHVDPGETAPEAATREVREEAGVEAELVEKLGDVRYWYQRNGMRIAKVVSFYLFDYRGGDPADHDAEVEVARWVPLEQAARELSYRGEREMVRRALERVRR</sequence>
<keyword evidence="6" id="KW-1185">Reference proteome</keyword>
<reference evidence="5" key="1">
    <citation type="journal article" date="2022" name="Int. J. Syst. Evol. Microbiol.">
        <title>Pseudomonas aegrilactucae sp. nov. and Pseudomonas morbosilactucae sp. nov., pathogens causing bacterial rot of lettuce in Japan.</title>
        <authorList>
            <person name="Sawada H."/>
            <person name="Fujikawa T."/>
            <person name="Satou M."/>
        </authorList>
    </citation>
    <scope>NUCLEOTIDE SEQUENCE</scope>
    <source>
        <strain evidence="5">0166_1</strain>
    </source>
</reference>
<dbReference type="PANTHER" id="PTHR21340:SF0">
    <property type="entry name" value="BIS(5'-NUCLEOSYL)-TETRAPHOSPHATASE [ASYMMETRICAL]"/>
    <property type="match status" value="1"/>
</dbReference>
<keyword evidence="2 3" id="KW-0378">Hydrolase</keyword>
<evidence type="ECO:0000256" key="2">
    <source>
        <dbReference type="ARBA" id="ARBA00022801"/>
    </source>
</evidence>
<dbReference type="InterPro" id="IPR020476">
    <property type="entry name" value="Nudix_hydrolase"/>
</dbReference>
<dbReference type="Gene3D" id="3.90.79.10">
    <property type="entry name" value="Nucleoside Triphosphate Pyrophosphohydrolase"/>
    <property type="match status" value="1"/>
</dbReference>
<dbReference type="PANTHER" id="PTHR21340">
    <property type="entry name" value="DIADENOSINE 5,5-P1,P4-TETRAPHOSPHATE PYROPHOSPHOHYDROLASE MUTT"/>
    <property type="match status" value="1"/>
</dbReference>
<dbReference type="EMBL" id="CP087164">
    <property type="protein sequence ID" value="UGS39058.1"/>
    <property type="molecule type" value="Genomic_DNA"/>
</dbReference>
<name>A0A9E7C712_9ACTN</name>
<protein>
    <submittedName>
        <fullName evidence="5">Mutator protein MutT4</fullName>
        <ecNumber evidence="5">3.6.1.-</ecNumber>
    </submittedName>
</protein>
<evidence type="ECO:0000313" key="5">
    <source>
        <dbReference type="EMBL" id="UGS39058.1"/>
    </source>
</evidence>
<dbReference type="CDD" id="cd03673">
    <property type="entry name" value="NUDIX_Ap6A_hydrolase"/>
    <property type="match status" value="1"/>
</dbReference>
<dbReference type="GO" id="GO:0006754">
    <property type="term" value="P:ATP biosynthetic process"/>
    <property type="evidence" value="ECO:0007669"/>
    <property type="project" value="TreeGrafter"/>
</dbReference>
<dbReference type="KEGG" id="sbae:DSM104329_05490"/>
<dbReference type="GO" id="GO:0006167">
    <property type="term" value="P:AMP biosynthetic process"/>
    <property type="evidence" value="ECO:0007669"/>
    <property type="project" value="TreeGrafter"/>
</dbReference>
<dbReference type="RefSeq" id="WP_326924467.1">
    <property type="nucleotide sequence ID" value="NZ_CP087164.1"/>
</dbReference>
<dbReference type="InterPro" id="IPR020084">
    <property type="entry name" value="NUDIX_hydrolase_CS"/>
</dbReference>
<dbReference type="SUPFAM" id="SSF55811">
    <property type="entry name" value="Nudix"/>
    <property type="match status" value="1"/>
</dbReference>
<proteinExistence type="inferred from homology"/>
<dbReference type="AlphaFoldDB" id="A0A9E7C712"/>
<dbReference type="EC" id="3.6.1.-" evidence="5"/>
<dbReference type="InterPro" id="IPR000086">
    <property type="entry name" value="NUDIX_hydrolase_dom"/>
</dbReference>
<dbReference type="GO" id="GO:0004081">
    <property type="term" value="F:bis(5'-nucleosyl)-tetraphosphatase (asymmetrical) activity"/>
    <property type="evidence" value="ECO:0007669"/>
    <property type="project" value="TreeGrafter"/>
</dbReference>